<gene>
    <name evidence="1" type="ORF">SDC9_52044</name>
</gene>
<protein>
    <recommendedName>
        <fullName evidence="2">6-bladed beta-propeller</fullName>
    </recommendedName>
</protein>
<evidence type="ECO:0000313" key="1">
    <source>
        <dbReference type="EMBL" id="MPM05753.1"/>
    </source>
</evidence>
<dbReference type="PROSITE" id="PS51257">
    <property type="entry name" value="PROKAR_LIPOPROTEIN"/>
    <property type="match status" value="1"/>
</dbReference>
<reference evidence="1" key="1">
    <citation type="submission" date="2019-08" db="EMBL/GenBank/DDBJ databases">
        <authorList>
            <person name="Kucharzyk K."/>
            <person name="Murdoch R.W."/>
            <person name="Higgins S."/>
            <person name="Loffler F."/>
        </authorList>
    </citation>
    <scope>NUCLEOTIDE SEQUENCE</scope>
</reference>
<sequence>MIPMKKYIYLVVLLLAFISCNKRKQGNESPPKILNEIFVADSLQNETTEFLLSDVVSDIEIIPLETTEKSAFKFLTNLQVGANDIFINSRIAVLRFDINGKFLHKIGSKGEGPQDFITCSGIGMDDQARLIHIAAALSFTNQIRTFTYDGKFVKSTRIAEDGAYMSGSNHSEGRSYAFFNNQHLFRRMLPVWDGSKDIWLIQIQDTAGNVKARFYDPANYGSEGQIHKHSADGKNIIPHYWNEFSCVFNRYNDKINFLFDTNDTIYQYNDVKATLKPRFILHCGSRPTISEIRKLDKSPEYFKYVVVTDVLETKDWMFLIAEKDNLSYLLRFDKQTGSIQTIHTEGEIVESRIMQIRYRKTDPPGFTNDLCGGLPFYPSFQTEKRWIAQLDAADLLEKVDLNELKSSDYLLPSKRDKLVKIIENLKEDDNPVLMIATLK</sequence>
<organism evidence="1">
    <name type="scientific">bioreactor metagenome</name>
    <dbReference type="NCBI Taxonomy" id="1076179"/>
    <lineage>
        <taxon>unclassified sequences</taxon>
        <taxon>metagenomes</taxon>
        <taxon>ecological metagenomes</taxon>
    </lineage>
</organism>
<dbReference type="AlphaFoldDB" id="A0A644WUG9"/>
<comment type="caution">
    <text evidence="1">The sequence shown here is derived from an EMBL/GenBank/DDBJ whole genome shotgun (WGS) entry which is preliminary data.</text>
</comment>
<dbReference type="InterPro" id="IPR011042">
    <property type="entry name" value="6-blade_b-propeller_TolB-like"/>
</dbReference>
<name>A0A644WUG9_9ZZZZ</name>
<dbReference type="Gene3D" id="2.120.10.30">
    <property type="entry name" value="TolB, C-terminal domain"/>
    <property type="match status" value="1"/>
</dbReference>
<dbReference type="EMBL" id="VSSQ01001162">
    <property type="protein sequence ID" value="MPM05753.1"/>
    <property type="molecule type" value="Genomic_DNA"/>
</dbReference>
<accession>A0A644WUG9</accession>
<proteinExistence type="predicted"/>
<evidence type="ECO:0008006" key="2">
    <source>
        <dbReference type="Google" id="ProtNLM"/>
    </source>
</evidence>
<dbReference type="Pfam" id="PF17170">
    <property type="entry name" value="DUF5128"/>
    <property type="match status" value="1"/>
</dbReference>